<organism evidence="1 2">
    <name type="scientific">Marinomonas primoryensis</name>
    <dbReference type="NCBI Taxonomy" id="178399"/>
    <lineage>
        <taxon>Bacteria</taxon>
        <taxon>Pseudomonadati</taxon>
        <taxon>Pseudomonadota</taxon>
        <taxon>Gammaproteobacteria</taxon>
        <taxon>Oceanospirillales</taxon>
        <taxon>Oceanospirillaceae</taxon>
        <taxon>Marinomonas</taxon>
    </lineage>
</organism>
<name>A0A2Z4PUJ2_9GAMM</name>
<accession>A0A2Z4PUJ2</accession>
<proteinExistence type="predicted"/>
<gene>
    <name evidence="1" type="ORF">A8139_15465</name>
</gene>
<evidence type="ECO:0000313" key="1">
    <source>
        <dbReference type="EMBL" id="AWY01203.1"/>
    </source>
</evidence>
<dbReference type="Proteomes" id="UP000249898">
    <property type="component" value="Chromosome"/>
</dbReference>
<reference evidence="1 2" key="1">
    <citation type="submission" date="2016-06" db="EMBL/GenBank/DDBJ databases">
        <title>The sequenced genome of the ice-adhering bacterium Marinomonas primoryensis, from Antarctica.</title>
        <authorList>
            <person name="Graham L."/>
            <person name="Vance T.D.R."/>
            <person name="Davies P.L."/>
        </authorList>
    </citation>
    <scope>NUCLEOTIDE SEQUENCE [LARGE SCALE GENOMIC DNA]</scope>
    <source>
        <strain evidence="1 2">AceL</strain>
    </source>
</reference>
<evidence type="ECO:0000313" key="2">
    <source>
        <dbReference type="Proteomes" id="UP000249898"/>
    </source>
</evidence>
<protein>
    <submittedName>
        <fullName evidence="1">Uncharacterized protein</fullName>
    </submittedName>
</protein>
<dbReference type="AlphaFoldDB" id="A0A2Z4PUJ2"/>
<sequence>MAILFRSVSFVHKVDSIQGGRFKKDSTLYKNYLALSERGRGRMKAFYKIIEDTYKSRPYGGSLVSSRSTFKELLGDNKLLEILAQFHSSEEISALIESIKQDSKHNEAFENANQVLAKYFREQAISAGAA</sequence>
<dbReference type="OrthoDB" id="9818880at2"/>
<dbReference type="EMBL" id="CP016181">
    <property type="protein sequence ID" value="AWY01203.1"/>
    <property type="molecule type" value="Genomic_DNA"/>
</dbReference>